<feature type="binding site" evidence="8">
    <location>
        <position position="186"/>
    </location>
    <ligand>
        <name>Mg(2+)</name>
        <dbReference type="ChEBI" id="CHEBI:18420"/>
        <label>2</label>
        <note>catalytic</note>
    </ligand>
</feature>
<dbReference type="Pfam" id="PF00929">
    <property type="entry name" value="RNase_T"/>
    <property type="match status" value="1"/>
</dbReference>
<feature type="site" description="Important for substrate binding and specificity" evidence="8">
    <location>
        <position position="29"/>
    </location>
</feature>
<evidence type="ECO:0000259" key="9">
    <source>
        <dbReference type="SMART" id="SM00479"/>
    </source>
</evidence>
<feature type="site" description="Important for substrate binding and specificity" evidence="8">
    <location>
        <position position="77"/>
    </location>
</feature>
<evidence type="ECO:0000256" key="4">
    <source>
        <dbReference type="ARBA" id="ARBA00022723"/>
    </source>
</evidence>
<evidence type="ECO:0000256" key="7">
    <source>
        <dbReference type="ARBA" id="ARBA00022842"/>
    </source>
</evidence>
<feature type="domain" description="Exonuclease" evidence="9">
    <location>
        <begin position="18"/>
        <end position="203"/>
    </location>
</feature>
<dbReference type="EMBL" id="CP002697">
    <property type="protein sequence ID" value="AHG60184.1"/>
    <property type="molecule type" value="Genomic_DNA"/>
</dbReference>
<dbReference type="PANTHER" id="PTHR30231">
    <property type="entry name" value="DNA POLYMERASE III SUBUNIT EPSILON"/>
    <property type="match status" value="1"/>
</dbReference>
<dbReference type="Gene3D" id="3.30.420.10">
    <property type="entry name" value="Ribonuclease H-like superfamily/Ribonuclease H"/>
    <property type="match status" value="1"/>
</dbReference>
<keyword evidence="5 8" id="KW-0378">Hydrolase</keyword>
<dbReference type="InterPro" id="IPR012337">
    <property type="entry name" value="RNaseH-like_sf"/>
</dbReference>
<protein>
    <recommendedName>
        <fullName evidence="8">Ribonuclease T</fullName>
        <ecNumber evidence="8">3.1.13.-</ecNumber>
    </recommendedName>
    <alternativeName>
        <fullName evidence="8">Exoribonuclease T</fullName>
        <shortName evidence="8">RNase T</shortName>
    </alternativeName>
</protein>
<dbReference type="EC" id="3.1.13.-" evidence="8"/>
<reference evidence="10 11" key="1">
    <citation type="journal article" date="2013" name="BMC Genomics">
        <title>Comparative analysis of genome sequences from four strains of the Buchnera aphidicola Mp endosymbion of the green peach aphid, Myzus persicae.</title>
        <authorList>
            <person name="Jiang Z."/>
            <person name="Jones D.H."/>
            <person name="Khuri S."/>
            <person name="Tsinoremas N.F."/>
            <person name="Wyss T."/>
            <person name="Jander G."/>
            <person name="Wilson A.C."/>
        </authorList>
    </citation>
    <scope>NUCLEOTIDE SEQUENCE [LARGE SCALE GENOMIC DNA]</scope>
    <source>
        <strain evidence="11">str. USDA (Myzus persicae)</strain>
    </source>
</reference>
<dbReference type="HAMAP" id="MF_00157">
    <property type="entry name" value="RNase_T"/>
    <property type="match status" value="1"/>
</dbReference>
<keyword evidence="7 8" id="KW-0460">Magnesium</keyword>
<feature type="binding site" evidence="8">
    <location>
        <position position="23"/>
    </location>
    <ligand>
        <name>Mg(2+)</name>
        <dbReference type="ChEBI" id="CHEBI:18420"/>
        <label>2</label>
        <note>catalytic</note>
    </ligand>
</feature>
<organism evidence="10 11">
    <name type="scientific">Buchnera aphidicola str. USDA</name>
    <name type="common">Myzus persicae</name>
    <dbReference type="NCBI Taxonomy" id="1009856"/>
    <lineage>
        <taxon>Bacteria</taxon>
        <taxon>Pseudomonadati</taxon>
        <taxon>Pseudomonadota</taxon>
        <taxon>Gammaproteobacteria</taxon>
        <taxon>Enterobacterales</taxon>
        <taxon>Erwiniaceae</taxon>
        <taxon>Buchnera</taxon>
    </lineage>
</organism>
<dbReference type="NCBIfam" id="TIGR01298">
    <property type="entry name" value="RNaseT"/>
    <property type="match status" value="1"/>
</dbReference>
<dbReference type="AlphaFoldDB" id="W0P0D8"/>
<feature type="binding site" evidence="8">
    <location>
        <position position="25"/>
    </location>
    <ligand>
        <name>Mg(2+)</name>
        <dbReference type="ChEBI" id="CHEBI:18420"/>
        <label>2</label>
        <note>catalytic</note>
    </ligand>
</feature>
<evidence type="ECO:0000313" key="10">
    <source>
        <dbReference type="EMBL" id="AHG60184.1"/>
    </source>
</evidence>
<name>W0P0D8_BUCMP</name>
<dbReference type="Proteomes" id="UP000019087">
    <property type="component" value="Chromosome"/>
</dbReference>
<dbReference type="GO" id="GO:0045004">
    <property type="term" value="P:DNA replication proofreading"/>
    <property type="evidence" value="ECO:0007669"/>
    <property type="project" value="TreeGrafter"/>
</dbReference>
<evidence type="ECO:0000256" key="6">
    <source>
        <dbReference type="ARBA" id="ARBA00022839"/>
    </source>
</evidence>
<comment type="function">
    <text evidence="8">Trims short 3' overhangs of a variety of RNA species, leaving a one or two nucleotide 3' overhang. Responsible for the end-turnover of tRNA: specifically removes the terminal AMP residue from uncharged tRNA (tRNA-C-C-A). Also appears to be involved in tRNA biosynthesis.</text>
</comment>
<feature type="site" description="Important for substrate binding and specificity" evidence="8">
    <location>
        <position position="146"/>
    </location>
</feature>
<evidence type="ECO:0000256" key="1">
    <source>
        <dbReference type="ARBA" id="ARBA00011738"/>
    </source>
</evidence>
<accession>W0P0D8</accession>
<evidence type="ECO:0000313" key="11">
    <source>
        <dbReference type="Proteomes" id="UP000019087"/>
    </source>
</evidence>
<dbReference type="FunFam" id="3.30.420.10:FF:000009">
    <property type="entry name" value="Ribonuclease T"/>
    <property type="match status" value="1"/>
</dbReference>
<dbReference type="GO" id="GO:0003676">
    <property type="term" value="F:nucleic acid binding"/>
    <property type="evidence" value="ECO:0007669"/>
    <property type="project" value="InterPro"/>
</dbReference>
<dbReference type="GO" id="GO:0005829">
    <property type="term" value="C:cytosol"/>
    <property type="evidence" value="ECO:0007669"/>
    <property type="project" value="TreeGrafter"/>
</dbReference>
<evidence type="ECO:0000256" key="3">
    <source>
        <dbReference type="ARBA" id="ARBA00022722"/>
    </source>
</evidence>
<dbReference type="KEGG" id="bapu:BUMPUSDA_CDS00406"/>
<dbReference type="GO" id="GO:0008408">
    <property type="term" value="F:3'-5' exonuclease activity"/>
    <property type="evidence" value="ECO:0007669"/>
    <property type="project" value="TreeGrafter"/>
</dbReference>
<evidence type="ECO:0000256" key="5">
    <source>
        <dbReference type="ARBA" id="ARBA00022801"/>
    </source>
</evidence>
<comment type="similarity">
    <text evidence="8">Belongs to the RNase T family.</text>
</comment>
<keyword evidence="4 8" id="KW-0479">Metal-binding</keyword>
<dbReference type="HOGENOM" id="CLU_082724_0_0_6"/>
<dbReference type="InterPro" id="IPR036397">
    <property type="entry name" value="RNaseH_sf"/>
</dbReference>
<feature type="site" description="Important for substrate binding and specificity" evidence="8">
    <location>
        <position position="124"/>
    </location>
</feature>
<dbReference type="SMART" id="SM00479">
    <property type="entry name" value="EXOIII"/>
    <property type="match status" value="1"/>
</dbReference>
<dbReference type="InterPro" id="IPR013520">
    <property type="entry name" value="Ribonucl_H"/>
</dbReference>
<dbReference type="InterPro" id="IPR005987">
    <property type="entry name" value="RNase_T"/>
</dbReference>
<evidence type="ECO:0000256" key="8">
    <source>
        <dbReference type="HAMAP-Rule" id="MF_00157"/>
    </source>
</evidence>
<sequence>MSKIPEFNLLSDRFRTFYPVVIDIETAGFNAKTDAVLEIAIITLKMDELGWLHKENTLHFHVKPFKGSIINSDAIAFNKIDPFNPLRGAISEKIAIESILDMVRKGIKIQGCSRGIVVAHNANFDHNFLMAAIQRLKIKNNPFHPFVTFDTAALSGLVVGQTVLAKACKAIGLSFDNHQAHSALYDTLQTANLFCELVNRWKRLGGWPLNTRKNKILFESNIKI</sequence>
<keyword evidence="2 8" id="KW-0819">tRNA processing</keyword>
<comment type="subunit">
    <text evidence="1 8">Homodimer.</text>
</comment>
<dbReference type="PANTHER" id="PTHR30231:SF2">
    <property type="entry name" value="RIBONUCLEASE T"/>
    <property type="match status" value="1"/>
</dbReference>
<proteinExistence type="inferred from homology"/>
<evidence type="ECO:0000256" key="2">
    <source>
        <dbReference type="ARBA" id="ARBA00022694"/>
    </source>
</evidence>
<gene>
    <name evidence="8 10" type="primary">rnt</name>
    <name evidence="10" type="ORF">BUMPUSDA_CDS00406</name>
</gene>
<dbReference type="RefSeq" id="WP_025368833.1">
    <property type="nucleotide sequence ID" value="NZ_CP002697.1"/>
</dbReference>
<feature type="binding site" evidence="8">
    <location>
        <position position="181"/>
    </location>
    <ligand>
        <name>Mg(2+)</name>
        <dbReference type="ChEBI" id="CHEBI:18420"/>
        <label>2</label>
        <note>catalytic</note>
    </ligand>
</feature>
<comment type="cofactor">
    <cofactor evidence="8">
        <name>Mg(2+)</name>
        <dbReference type="ChEBI" id="CHEBI:18420"/>
    </cofactor>
    <text evidence="8">Binds two Mg(2+) per subunit. The active form of the enzyme binds two Mg(2+) ions in its active site. The first Mg(2+) forms only one salt bridge with the protein.</text>
</comment>
<feature type="binding site" evidence="8">
    <location>
        <position position="23"/>
    </location>
    <ligand>
        <name>Mg(2+)</name>
        <dbReference type="ChEBI" id="CHEBI:18420"/>
        <label>1</label>
        <note>catalytic</note>
    </ligand>
</feature>
<dbReference type="PATRIC" id="fig|1009856.3.peg.180"/>
<dbReference type="SUPFAM" id="SSF53098">
    <property type="entry name" value="Ribonuclease H-like"/>
    <property type="match status" value="1"/>
</dbReference>
<dbReference type="GO" id="GO:0016896">
    <property type="term" value="F:RNA exonuclease activity, producing 5'-phosphomonoesters"/>
    <property type="evidence" value="ECO:0007669"/>
    <property type="project" value="UniProtKB-UniRule"/>
</dbReference>
<feature type="active site" description="Proton donor/acceptor" evidence="8">
    <location>
        <position position="181"/>
    </location>
</feature>
<dbReference type="GO" id="GO:0008033">
    <property type="term" value="P:tRNA processing"/>
    <property type="evidence" value="ECO:0007669"/>
    <property type="project" value="UniProtKB-KW"/>
</dbReference>
<keyword evidence="3 8" id="KW-0540">Nuclease</keyword>
<keyword evidence="6 8" id="KW-0269">Exonuclease</keyword>
<dbReference type="GO" id="GO:0000287">
    <property type="term" value="F:magnesium ion binding"/>
    <property type="evidence" value="ECO:0007669"/>
    <property type="project" value="UniProtKB-UniRule"/>
</dbReference>